<feature type="compositionally biased region" description="Basic and acidic residues" evidence="1">
    <location>
        <begin position="43"/>
        <end position="61"/>
    </location>
</feature>
<protein>
    <submittedName>
        <fullName evidence="2">Uncharacterized protein</fullName>
    </submittedName>
</protein>
<evidence type="ECO:0000313" key="3">
    <source>
        <dbReference type="Proteomes" id="UP001237152"/>
    </source>
</evidence>
<proteinExistence type="predicted"/>
<feature type="region of interest" description="Disordered" evidence="1">
    <location>
        <begin position="43"/>
        <end position="70"/>
    </location>
</feature>
<accession>A0A4D6EG65</accession>
<dbReference type="EMBL" id="MK174290">
    <property type="protein sequence ID" value="QBZ80831.1"/>
    <property type="molecule type" value="Genomic_DNA"/>
</dbReference>
<feature type="region of interest" description="Disordered" evidence="1">
    <location>
        <begin position="110"/>
        <end position="136"/>
    </location>
</feature>
<sequence length="543" mass="56861">MSRRNPMRPRQSQPFRRPFGFISFFCCCCVACLVARLCAEEERPTQERKKKDNPQPREHRATATSRARTYTQLVPAMSRQSRFNAGFGPQATARPAGTVNGDAFFAGQLGQPSAPGTRSRLGLSQEPIGQSSNNLTNSARGVREFIQYADQVDAAVGPNVRETAAQADARRLAALSQSQFAGNLKGLDTELRAFAARQLRAGAGGAGAMDIVPRTAPGSRFGSPAGSRFGSPAGSLGQQQAPLDVTGLFGPTAGLLPQQQGAGQVDMNLAAFGQQQQPAFGSAQTRLDQLLQQQAQQQQALGGAATAPAILGGAGQGLGTAAPFAARYRHNSFDGSAGQPYAGGYGRTGVNNAAGQAYAGGYGRNARRNSVGFGQDGGANPFASQSFAGNYNNSGRAANNFARQYAGQYGNQVGRSNFAGRYGNWDDGGSQGTNNFAGQYGNQAARSNFAGRYGNWDNGGSQGTSNFAGQYNGQVGRSNFAGRYGGQDNGGGQGINNNFAGRRNFAGQYNGQANGFDALGNVNNFAGQNNGPRQRRASLGNYL</sequence>
<name>A0A4D6EG65_9VIRU</name>
<dbReference type="Proteomes" id="UP001237152">
    <property type="component" value="Segment"/>
</dbReference>
<feature type="compositionally biased region" description="Polar residues" evidence="1">
    <location>
        <begin position="127"/>
        <end position="136"/>
    </location>
</feature>
<reference evidence="2" key="1">
    <citation type="journal article" date="2019" name="Front. Microbiol.">
        <title>Pandoravirus Celtis Illustrates the Microevolution Processes at Work in the Giant Pandoraviridae Genomes.</title>
        <authorList>
            <person name="Legendre M."/>
            <person name="Alempic J.M."/>
            <person name="Philippe N."/>
            <person name="Lartigue A."/>
            <person name="Jeudy S."/>
            <person name="Poirot O."/>
            <person name="Ta N.T."/>
            <person name="Nin S."/>
            <person name="Coute Y."/>
            <person name="Abergel C."/>
            <person name="Claverie J.M."/>
        </authorList>
    </citation>
    <scope>NUCLEOTIDE SEQUENCE</scope>
</reference>
<evidence type="ECO:0000256" key="1">
    <source>
        <dbReference type="SAM" id="MobiDB-lite"/>
    </source>
</evidence>
<organism evidence="2 3">
    <name type="scientific">Pandoravirus celtis</name>
    <dbReference type="NCBI Taxonomy" id="2568002"/>
    <lineage>
        <taxon>Viruses</taxon>
        <taxon>Pandoravirus</taxon>
    </lineage>
</organism>
<gene>
    <name evidence="2" type="ORF">pclt_cds_233</name>
</gene>
<evidence type="ECO:0000313" key="2">
    <source>
        <dbReference type="EMBL" id="QBZ80831.1"/>
    </source>
</evidence>